<dbReference type="Pfam" id="PF18133">
    <property type="entry name" value="HydF_tetramer"/>
    <property type="match status" value="1"/>
</dbReference>
<keyword evidence="7" id="KW-1185">Reference proteome</keyword>
<dbReference type="PANTHER" id="PTHR42714:SF6">
    <property type="entry name" value="TRANSLATION INITIATION FACTOR IF-2"/>
    <property type="match status" value="1"/>
</dbReference>
<dbReference type="InterPro" id="IPR023873">
    <property type="entry name" value="FeFe-hyd_GTPase_HydF"/>
</dbReference>
<dbReference type="Gene3D" id="3.40.50.11420">
    <property type="match status" value="1"/>
</dbReference>
<accession>A0A239BR74</accession>
<dbReference type="GO" id="GO:0005525">
    <property type="term" value="F:GTP binding"/>
    <property type="evidence" value="ECO:0007669"/>
    <property type="project" value="UniProtKB-KW"/>
</dbReference>
<name>A0A239BR74_9FIRM</name>
<evidence type="ECO:0000259" key="4">
    <source>
        <dbReference type="Pfam" id="PF18128"/>
    </source>
</evidence>
<dbReference type="GO" id="GO:0002098">
    <property type="term" value="P:tRNA wobble uridine modification"/>
    <property type="evidence" value="ECO:0007669"/>
    <property type="project" value="TreeGrafter"/>
</dbReference>
<evidence type="ECO:0000259" key="5">
    <source>
        <dbReference type="Pfam" id="PF18133"/>
    </source>
</evidence>
<protein>
    <submittedName>
        <fullName evidence="6">Iron-only hydrogenase maturation protein HydF</fullName>
    </submittedName>
</protein>
<dbReference type="GO" id="GO:0030488">
    <property type="term" value="P:tRNA methylation"/>
    <property type="evidence" value="ECO:0007669"/>
    <property type="project" value="TreeGrafter"/>
</dbReference>
<dbReference type="Gene3D" id="3.40.50.11410">
    <property type="match status" value="1"/>
</dbReference>
<evidence type="ECO:0000313" key="6">
    <source>
        <dbReference type="EMBL" id="SNS09643.1"/>
    </source>
</evidence>
<dbReference type="InterPro" id="IPR006073">
    <property type="entry name" value="GTP-bd"/>
</dbReference>
<dbReference type="Pfam" id="PF18128">
    <property type="entry name" value="HydF_dimer"/>
    <property type="match status" value="1"/>
</dbReference>
<organism evidence="6 7">
    <name type="scientific">Anaerovirgula multivorans</name>
    <dbReference type="NCBI Taxonomy" id="312168"/>
    <lineage>
        <taxon>Bacteria</taxon>
        <taxon>Bacillati</taxon>
        <taxon>Bacillota</taxon>
        <taxon>Clostridia</taxon>
        <taxon>Peptostreptococcales</taxon>
        <taxon>Natronincolaceae</taxon>
        <taxon>Anaerovirgula</taxon>
    </lineage>
</organism>
<dbReference type="EMBL" id="FZOJ01000004">
    <property type="protein sequence ID" value="SNS09643.1"/>
    <property type="molecule type" value="Genomic_DNA"/>
</dbReference>
<dbReference type="OrthoDB" id="9811338at2"/>
<dbReference type="NCBIfam" id="TIGR00231">
    <property type="entry name" value="small_GTP"/>
    <property type="match status" value="1"/>
</dbReference>
<feature type="domain" description="G" evidence="3">
    <location>
        <begin position="13"/>
        <end position="128"/>
    </location>
</feature>
<dbReference type="Pfam" id="PF01926">
    <property type="entry name" value="MMR_HSR1"/>
    <property type="match status" value="1"/>
</dbReference>
<proteinExistence type="predicted"/>
<dbReference type="NCBIfam" id="TIGR03918">
    <property type="entry name" value="GTP_HydF"/>
    <property type="match status" value="1"/>
</dbReference>
<evidence type="ECO:0000256" key="1">
    <source>
        <dbReference type="ARBA" id="ARBA00022741"/>
    </source>
</evidence>
<evidence type="ECO:0000313" key="7">
    <source>
        <dbReference type="Proteomes" id="UP000198304"/>
    </source>
</evidence>
<dbReference type="InterPro" id="IPR027417">
    <property type="entry name" value="P-loop_NTPase"/>
</dbReference>
<dbReference type="SUPFAM" id="SSF52540">
    <property type="entry name" value="P-loop containing nucleoside triphosphate hydrolases"/>
    <property type="match status" value="1"/>
</dbReference>
<feature type="domain" description="Hydrogen maturase F tetramerization" evidence="5">
    <location>
        <begin position="283"/>
        <end position="399"/>
    </location>
</feature>
<dbReference type="FunFam" id="3.40.50.11420:FF:000001">
    <property type="entry name" value="Hydrogenase maturation GTPase HydF"/>
    <property type="match status" value="1"/>
</dbReference>
<evidence type="ECO:0000256" key="2">
    <source>
        <dbReference type="ARBA" id="ARBA00023134"/>
    </source>
</evidence>
<reference evidence="6 7" key="1">
    <citation type="submission" date="2017-06" db="EMBL/GenBank/DDBJ databases">
        <authorList>
            <person name="Kim H.J."/>
            <person name="Triplett B.A."/>
        </authorList>
    </citation>
    <scope>NUCLEOTIDE SEQUENCE [LARGE SCALE GENOMIC DNA]</scope>
    <source>
        <strain evidence="6 7">SCA</strain>
    </source>
</reference>
<gene>
    <name evidence="6" type="ORF">SAMN05446037_100444</name>
</gene>
<dbReference type="InterPro" id="IPR041606">
    <property type="entry name" value="HydF_dimer"/>
</dbReference>
<sequence>MSMNQTPRSNRIHIALFGNRNAGKSSIINALTGQNIAIVSDVKGTTTDPVYKTMELLPVGPVVFIDTAGLDDEGELGQLRKEKSFEVLNKTDIALILIDATIGITSYDKEIVKLVKSKEIPIQGILNKIDLQSADKEELQVLETSLGIPFISVSASTGENISLLKKAIIKIAPNEEDKFKIVGDLVSSGDFVILVIPIDKAAPKGRLILPQQQTIRDILECDAITIVTKEYELRDTLENLGKKPALVITDSQAFLKVAADTPKDIPLTSFSILFARHKGDLAELVKGAKSIETLQNGDSILVAEACTHHQQADDIAHVKIPRWIRQLTGKNLNFEYCAGTQFPRDLQKYKLIIHCGGCMLNRRAMVYRISQAVEAGIPIVNYGVLIAHVQGILERVISPFPQVKMLWEENESVMGG</sequence>
<dbReference type="Gene3D" id="3.40.50.300">
    <property type="entry name" value="P-loop containing nucleotide triphosphate hydrolases"/>
    <property type="match status" value="1"/>
</dbReference>
<dbReference type="FunFam" id="3.40.50.300:FF:002325">
    <property type="entry name" value="Hydrogenase maturation GTPase HydF"/>
    <property type="match status" value="1"/>
</dbReference>
<dbReference type="RefSeq" id="WP_089281839.1">
    <property type="nucleotide sequence ID" value="NZ_FZOJ01000004.1"/>
</dbReference>
<feature type="domain" description="Hydrogen maturase F dimerization" evidence="4">
    <location>
        <begin position="181"/>
        <end position="279"/>
    </location>
</feature>
<dbReference type="AlphaFoldDB" id="A0A239BR74"/>
<evidence type="ECO:0000259" key="3">
    <source>
        <dbReference type="Pfam" id="PF01926"/>
    </source>
</evidence>
<dbReference type="PANTHER" id="PTHR42714">
    <property type="entry name" value="TRNA MODIFICATION GTPASE GTPBP3"/>
    <property type="match status" value="1"/>
</dbReference>
<keyword evidence="1" id="KW-0547">Nucleotide-binding</keyword>
<dbReference type="Proteomes" id="UP000198304">
    <property type="component" value="Unassembled WGS sequence"/>
</dbReference>
<dbReference type="GO" id="GO:0005737">
    <property type="term" value="C:cytoplasm"/>
    <property type="evidence" value="ECO:0007669"/>
    <property type="project" value="TreeGrafter"/>
</dbReference>
<dbReference type="InterPro" id="IPR005225">
    <property type="entry name" value="Small_GTP-bd"/>
</dbReference>
<dbReference type="InterPro" id="IPR040644">
    <property type="entry name" value="HydF_tetramer"/>
</dbReference>
<dbReference type="CDD" id="cd00880">
    <property type="entry name" value="Era_like"/>
    <property type="match status" value="1"/>
</dbReference>
<keyword evidence="2" id="KW-0342">GTP-binding</keyword>